<evidence type="ECO:0000256" key="1">
    <source>
        <dbReference type="SAM" id="MobiDB-lite"/>
    </source>
</evidence>
<feature type="region of interest" description="Disordered" evidence="1">
    <location>
        <begin position="89"/>
        <end position="120"/>
    </location>
</feature>
<accession>A0A7J6QPJ5</accession>
<proteinExistence type="predicted"/>
<protein>
    <submittedName>
        <fullName evidence="2">Uncharacterized protein</fullName>
    </submittedName>
</protein>
<evidence type="ECO:0000313" key="3">
    <source>
        <dbReference type="Proteomes" id="UP000574390"/>
    </source>
</evidence>
<name>A0A7J6QPJ5_PEROL</name>
<gene>
    <name evidence="2" type="ORF">FOZ62_015461</name>
</gene>
<feature type="non-terminal residue" evidence="2">
    <location>
        <position position="1"/>
    </location>
</feature>
<reference evidence="2 3" key="1">
    <citation type="submission" date="2020-04" db="EMBL/GenBank/DDBJ databases">
        <title>Perkinsus olseni comparative genomics.</title>
        <authorList>
            <person name="Bogema D.R."/>
        </authorList>
    </citation>
    <scope>NUCLEOTIDE SEQUENCE [LARGE SCALE GENOMIC DNA]</scope>
    <source>
        <strain evidence="2">ATCC PRA-205</strain>
    </source>
</reference>
<dbReference type="Proteomes" id="UP000574390">
    <property type="component" value="Unassembled WGS sequence"/>
</dbReference>
<sequence length="120" mass="13142">MLAIAKRRNDPMERFNTAMFLGDVEERVRVLAEAGQLPLATIMANAGHSEKASLLQPPVPLTKAATTNWPLLMSMEQIFDNKWAGVEEAAPADEGQQLQQTFLPGFDDEEENAPNAGGFD</sequence>
<dbReference type="AlphaFoldDB" id="A0A7J6QPJ5"/>
<dbReference type="EMBL" id="JABANM010027932">
    <property type="protein sequence ID" value="KAF4710519.1"/>
    <property type="molecule type" value="Genomic_DNA"/>
</dbReference>
<evidence type="ECO:0000313" key="2">
    <source>
        <dbReference type="EMBL" id="KAF4710519.1"/>
    </source>
</evidence>
<organism evidence="2 3">
    <name type="scientific">Perkinsus olseni</name>
    <name type="common">Perkinsus atlanticus</name>
    <dbReference type="NCBI Taxonomy" id="32597"/>
    <lineage>
        <taxon>Eukaryota</taxon>
        <taxon>Sar</taxon>
        <taxon>Alveolata</taxon>
        <taxon>Perkinsozoa</taxon>
        <taxon>Perkinsea</taxon>
        <taxon>Perkinsida</taxon>
        <taxon>Perkinsidae</taxon>
        <taxon>Perkinsus</taxon>
    </lineage>
</organism>
<comment type="caution">
    <text evidence="2">The sequence shown here is derived from an EMBL/GenBank/DDBJ whole genome shotgun (WGS) entry which is preliminary data.</text>
</comment>
<dbReference type="Gene3D" id="1.25.40.470">
    <property type="match status" value="1"/>
</dbReference>